<evidence type="ECO:0000259" key="1">
    <source>
        <dbReference type="PROSITE" id="PS51788"/>
    </source>
</evidence>
<dbReference type="EMBL" id="CATQJA010002665">
    <property type="protein sequence ID" value="CAJ0583803.1"/>
    <property type="molecule type" value="Genomic_DNA"/>
</dbReference>
<protein>
    <recommendedName>
        <fullName evidence="1">CULT domain-containing protein</fullName>
    </recommendedName>
</protein>
<accession>A0AA36G8G3</accession>
<reference evidence="2" key="1">
    <citation type="submission" date="2023-06" db="EMBL/GenBank/DDBJ databases">
        <authorList>
            <person name="Delattre M."/>
        </authorList>
    </citation>
    <scope>NUCLEOTIDE SEQUENCE</scope>
    <source>
        <strain evidence="2">AF72</strain>
    </source>
</reference>
<dbReference type="Proteomes" id="UP001177023">
    <property type="component" value="Unassembled WGS sequence"/>
</dbReference>
<gene>
    <name evidence="2" type="ORF">MSPICULIGERA_LOCUS21872</name>
</gene>
<dbReference type="AlphaFoldDB" id="A0AA36G8G3"/>
<dbReference type="InterPro" id="IPR034750">
    <property type="entry name" value="CULT"/>
</dbReference>
<evidence type="ECO:0000313" key="3">
    <source>
        <dbReference type="Proteomes" id="UP001177023"/>
    </source>
</evidence>
<feature type="non-terminal residue" evidence="2">
    <location>
        <position position="111"/>
    </location>
</feature>
<dbReference type="CDD" id="cd15777">
    <property type="entry name" value="CRBN_C_like"/>
    <property type="match status" value="1"/>
</dbReference>
<proteinExistence type="predicted"/>
<feature type="domain" description="CULT" evidence="1">
    <location>
        <begin position="1"/>
        <end position="99"/>
    </location>
</feature>
<evidence type="ECO:0000313" key="2">
    <source>
        <dbReference type="EMBL" id="CAJ0583803.1"/>
    </source>
</evidence>
<name>A0AA36G8G3_9BILA</name>
<keyword evidence="3" id="KW-1185">Reference proteome</keyword>
<dbReference type="FunFam" id="2.170.150.20:FF:000007">
    <property type="entry name" value="Protein cereblon"/>
    <property type="match status" value="1"/>
</dbReference>
<comment type="caution">
    <text evidence="2">The sequence shown here is derived from an EMBL/GenBank/DDBJ whole genome shotgun (WGS) entry which is preliminary data.</text>
</comment>
<sequence>MTLNEHTMNMFGKNYVINLFENPDGQKFNVVAAKTANLHFHGDIHSHATWFPGMSWQICVCQSCKQHMGWYFRPMGDNVGVDDKKSFIGLVVSKLISAEYLDWVVVPRGEF</sequence>
<organism evidence="2 3">
    <name type="scientific">Mesorhabditis spiculigera</name>
    <dbReference type="NCBI Taxonomy" id="96644"/>
    <lineage>
        <taxon>Eukaryota</taxon>
        <taxon>Metazoa</taxon>
        <taxon>Ecdysozoa</taxon>
        <taxon>Nematoda</taxon>
        <taxon>Chromadorea</taxon>
        <taxon>Rhabditida</taxon>
        <taxon>Rhabditina</taxon>
        <taxon>Rhabditomorpha</taxon>
        <taxon>Rhabditoidea</taxon>
        <taxon>Rhabditidae</taxon>
        <taxon>Mesorhabditinae</taxon>
        <taxon>Mesorhabditis</taxon>
    </lineage>
</organism>
<dbReference type="PROSITE" id="PS51788">
    <property type="entry name" value="CULT"/>
    <property type="match status" value="1"/>
</dbReference>
<dbReference type="Gene3D" id="2.170.150.20">
    <property type="entry name" value="Peptide methionine sulfoxide reductase"/>
    <property type="match status" value="1"/>
</dbReference>